<dbReference type="GO" id="GO:0016645">
    <property type="term" value="F:oxidoreductase activity, acting on the CH-NH group of donors"/>
    <property type="evidence" value="ECO:0007669"/>
    <property type="project" value="InterPro"/>
</dbReference>
<dbReference type="Gene3D" id="3.40.50.150">
    <property type="entry name" value="Vaccinia Virus protein VP39"/>
    <property type="match status" value="1"/>
</dbReference>
<dbReference type="SUPFAM" id="SSF53335">
    <property type="entry name" value="S-adenosyl-L-methionine-dependent methyltransferases"/>
    <property type="match status" value="1"/>
</dbReference>
<dbReference type="OrthoDB" id="9786494at2"/>
<evidence type="ECO:0000313" key="2">
    <source>
        <dbReference type="EMBL" id="GEO84057.1"/>
    </source>
</evidence>
<proteinExistence type="predicted"/>
<organism evidence="2 3">
    <name type="scientific">Ciceribacter naphthalenivorans</name>
    <dbReference type="NCBI Taxonomy" id="1118451"/>
    <lineage>
        <taxon>Bacteria</taxon>
        <taxon>Pseudomonadati</taxon>
        <taxon>Pseudomonadota</taxon>
        <taxon>Alphaproteobacteria</taxon>
        <taxon>Hyphomicrobiales</taxon>
        <taxon>Rhizobiaceae</taxon>
        <taxon>Ciceribacter</taxon>
    </lineage>
</organism>
<dbReference type="Pfam" id="PF05430">
    <property type="entry name" value="Methyltransf_30"/>
    <property type="match status" value="1"/>
</dbReference>
<sequence>MAMAHSTSTSPTSAGAQELTWRDGDMPYSTAFDDHFYCQTDGRLECDHVFLAGNGLPERWLRPGIFRIGELGFGTGLNACETWRQWKATRTAGANLHFVSFELFPMQAEELSRALSRWPQIDAERKTLVARWPEHPEGTVDIELDQQTRLTVLCGDALASLCASPLIFDAWYLDGFAPARNAAMWSAELMQQVFDHTAPGGSFATYAAAGFVRRNLTAAGYTVERRKGFAGKREMLCGIKPASDIAAEEH</sequence>
<dbReference type="NCBIfam" id="NF033855">
    <property type="entry name" value="tRNA_MNMC2"/>
    <property type="match status" value="1"/>
</dbReference>
<dbReference type="InterPro" id="IPR008471">
    <property type="entry name" value="MnmC-like_methylTransf"/>
</dbReference>
<dbReference type="PANTHER" id="PTHR39963:SF1">
    <property type="entry name" value="MNMC-LIKE METHYLTRANSFERASE DOMAIN-CONTAINING PROTEIN"/>
    <property type="match status" value="1"/>
</dbReference>
<accession>A0A512HF52</accession>
<dbReference type="PANTHER" id="PTHR39963">
    <property type="entry name" value="SLL0983 PROTEIN"/>
    <property type="match status" value="1"/>
</dbReference>
<dbReference type="EMBL" id="BJZP01000003">
    <property type="protein sequence ID" value="GEO84057.1"/>
    <property type="molecule type" value="Genomic_DNA"/>
</dbReference>
<protein>
    <recommendedName>
        <fullName evidence="1">MnmC-like methyltransferase domain-containing protein</fullName>
    </recommendedName>
</protein>
<feature type="domain" description="MnmC-like methyltransferase" evidence="1">
    <location>
        <begin position="120"/>
        <end position="240"/>
    </location>
</feature>
<reference evidence="2 3" key="1">
    <citation type="submission" date="2019-07" db="EMBL/GenBank/DDBJ databases">
        <title>Whole genome shotgun sequence of Rhizobium naphthalenivorans NBRC 107585.</title>
        <authorList>
            <person name="Hosoyama A."/>
            <person name="Uohara A."/>
            <person name="Ohji S."/>
            <person name="Ichikawa N."/>
        </authorList>
    </citation>
    <scope>NUCLEOTIDE SEQUENCE [LARGE SCALE GENOMIC DNA]</scope>
    <source>
        <strain evidence="2 3">NBRC 107585</strain>
    </source>
</reference>
<comment type="caution">
    <text evidence="2">The sequence shown here is derived from an EMBL/GenBank/DDBJ whole genome shotgun (WGS) entry which is preliminary data.</text>
</comment>
<dbReference type="InterPro" id="IPR047785">
    <property type="entry name" value="tRNA_MNMC2"/>
</dbReference>
<name>A0A512HF52_9HYPH</name>
<evidence type="ECO:0000259" key="1">
    <source>
        <dbReference type="Pfam" id="PF05430"/>
    </source>
</evidence>
<dbReference type="GO" id="GO:0004808">
    <property type="term" value="F:tRNA (5-methylaminomethyl-2-thiouridylate)(34)-methyltransferase activity"/>
    <property type="evidence" value="ECO:0007669"/>
    <property type="project" value="InterPro"/>
</dbReference>
<dbReference type="Proteomes" id="UP000321717">
    <property type="component" value="Unassembled WGS sequence"/>
</dbReference>
<evidence type="ECO:0000313" key="3">
    <source>
        <dbReference type="Proteomes" id="UP000321717"/>
    </source>
</evidence>
<dbReference type="AlphaFoldDB" id="A0A512HF52"/>
<dbReference type="InterPro" id="IPR029063">
    <property type="entry name" value="SAM-dependent_MTases_sf"/>
</dbReference>
<gene>
    <name evidence="2" type="ORF">RNA01_09890</name>
</gene>
<keyword evidence="3" id="KW-1185">Reference proteome</keyword>